<dbReference type="InterPro" id="IPR000847">
    <property type="entry name" value="LysR_HTH_N"/>
</dbReference>
<keyword evidence="4" id="KW-0804">Transcription</keyword>
<evidence type="ECO:0000259" key="5">
    <source>
        <dbReference type="PROSITE" id="PS50931"/>
    </source>
</evidence>
<dbReference type="EMBL" id="CYZU01000030">
    <property type="protein sequence ID" value="CUO71177.1"/>
    <property type="molecule type" value="Genomic_DNA"/>
</dbReference>
<comment type="similarity">
    <text evidence="1">Belongs to the LysR transcriptional regulatory family.</text>
</comment>
<evidence type="ECO:0000313" key="7">
    <source>
        <dbReference type="Proteomes" id="UP000095544"/>
    </source>
</evidence>
<dbReference type="InterPro" id="IPR036388">
    <property type="entry name" value="WH-like_DNA-bd_sf"/>
</dbReference>
<gene>
    <name evidence="6" type="primary">cynR_3</name>
    <name evidence="6" type="ORF">ERS852491_03043</name>
</gene>
<dbReference type="RefSeq" id="WP_025653602.1">
    <property type="nucleotide sequence ID" value="NZ_BQNQ01000001.1"/>
</dbReference>
<dbReference type="GeneID" id="93336119"/>
<dbReference type="GO" id="GO:0003677">
    <property type="term" value="F:DNA binding"/>
    <property type="evidence" value="ECO:0007669"/>
    <property type="project" value="UniProtKB-KW"/>
</dbReference>
<keyword evidence="2" id="KW-0805">Transcription regulation</keyword>
<accession>A0A174HCQ7</accession>
<dbReference type="SUPFAM" id="SSF46785">
    <property type="entry name" value="Winged helix' DNA-binding domain"/>
    <property type="match status" value="1"/>
</dbReference>
<reference evidence="6 7" key="1">
    <citation type="submission" date="2015-09" db="EMBL/GenBank/DDBJ databases">
        <authorList>
            <consortium name="Pathogen Informatics"/>
        </authorList>
    </citation>
    <scope>NUCLEOTIDE SEQUENCE [LARGE SCALE GENOMIC DNA]</scope>
    <source>
        <strain evidence="6 7">2789STDY5834876</strain>
    </source>
</reference>
<evidence type="ECO:0000313" key="6">
    <source>
        <dbReference type="EMBL" id="CUO71177.1"/>
    </source>
</evidence>
<sequence length="304" mass="34804">MNSNQLYHFKTIAECGNITKAAEVLYITQPALSTSLRKLEEEVARPLFIREGRNLRLTENGKVLLNYAQIVTDAIERAEEYFSVHEDSQSVNLYRIGGVAGNLLTEECFTMEGFRLNCLLVSNQDLVRIASSGVADIIIADDRYLKNAAHKYSEKELLYHQHLILSVLKDDPLVRLNEVNVKDLNGLSMLGHVNPLGFAAWIDEIKRDNRCDFVNEIALDNMTYFAERDKLPWPVFISSFGIGTERGKDYFSKRKSIKVTGRYTERDIFIWYNKKSLKRLKPLIEKIKSNAQKTLELDNASGYL</sequence>
<feature type="domain" description="HTH lysR-type" evidence="5">
    <location>
        <begin position="1"/>
        <end position="58"/>
    </location>
</feature>
<proteinExistence type="inferred from homology"/>
<evidence type="ECO:0000256" key="4">
    <source>
        <dbReference type="ARBA" id="ARBA00023163"/>
    </source>
</evidence>
<dbReference type="Gene3D" id="1.10.10.10">
    <property type="entry name" value="Winged helix-like DNA-binding domain superfamily/Winged helix DNA-binding domain"/>
    <property type="match status" value="1"/>
</dbReference>
<dbReference type="GO" id="GO:0003700">
    <property type="term" value="F:DNA-binding transcription factor activity"/>
    <property type="evidence" value="ECO:0007669"/>
    <property type="project" value="InterPro"/>
</dbReference>
<protein>
    <submittedName>
        <fullName evidence="6">Cyn operon transcriptional activator</fullName>
    </submittedName>
</protein>
<dbReference type="PANTHER" id="PTHR30346">
    <property type="entry name" value="TRANSCRIPTIONAL DUAL REGULATOR HCAR-RELATED"/>
    <property type="match status" value="1"/>
</dbReference>
<dbReference type="InterPro" id="IPR036390">
    <property type="entry name" value="WH_DNA-bd_sf"/>
</dbReference>
<evidence type="ECO:0000256" key="1">
    <source>
        <dbReference type="ARBA" id="ARBA00009437"/>
    </source>
</evidence>
<evidence type="ECO:0000256" key="2">
    <source>
        <dbReference type="ARBA" id="ARBA00023015"/>
    </source>
</evidence>
<dbReference type="PROSITE" id="PS50931">
    <property type="entry name" value="HTH_LYSR"/>
    <property type="match status" value="1"/>
</dbReference>
<evidence type="ECO:0000256" key="3">
    <source>
        <dbReference type="ARBA" id="ARBA00023125"/>
    </source>
</evidence>
<dbReference type="GO" id="GO:0032993">
    <property type="term" value="C:protein-DNA complex"/>
    <property type="evidence" value="ECO:0007669"/>
    <property type="project" value="TreeGrafter"/>
</dbReference>
<dbReference type="FunFam" id="1.10.10.10:FF:000001">
    <property type="entry name" value="LysR family transcriptional regulator"/>
    <property type="match status" value="1"/>
</dbReference>
<dbReference type="OrthoDB" id="119203at2"/>
<dbReference type="PANTHER" id="PTHR30346:SF9">
    <property type="entry name" value="LYSR FAMILY TRANSCRIPTIONAL REGULATOR"/>
    <property type="match status" value="1"/>
</dbReference>
<dbReference type="Proteomes" id="UP000095544">
    <property type="component" value="Unassembled WGS sequence"/>
</dbReference>
<dbReference type="AlphaFoldDB" id="A0A174HCQ7"/>
<keyword evidence="3" id="KW-0238">DNA-binding</keyword>
<dbReference type="Pfam" id="PF00126">
    <property type="entry name" value="HTH_1"/>
    <property type="match status" value="1"/>
</dbReference>
<dbReference type="STRING" id="39482.ERS852491_03043"/>
<name>A0A174HCQ7_9FIRM</name>
<dbReference type="PRINTS" id="PR00039">
    <property type="entry name" value="HTHLYSR"/>
</dbReference>
<organism evidence="6 7">
    <name type="scientific">Faecalicatena contorta</name>
    <dbReference type="NCBI Taxonomy" id="39482"/>
    <lineage>
        <taxon>Bacteria</taxon>
        <taxon>Bacillati</taxon>
        <taxon>Bacillota</taxon>
        <taxon>Clostridia</taxon>
        <taxon>Lachnospirales</taxon>
        <taxon>Lachnospiraceae</taxon>
        <taxon>Faecalicatena</taxon>
    </lineage>
</organism>